<name>A0A6C0B7X9_9ZZZZ</name>
<dbReference type="AlphaFoldDB" id="A0A6C0B7X9"/>
<proteinExistence type="predicted"/>
<accession>A0A6C0B7X9</accession>
<evidence type="ECO:0000313" key="1">
    <source>
        <dbReference type="EMBL" id="QHS88355.1"/>
    </source>
</evidence>
<dbReference type="EMBL" id="MN739095">
    <property type="protein sequence ID" value="QHS88355.1"/>
    <property type="molecule type" value="Genomic_DNA"/>
</dbReference>
<evidence type="ECO:0008006" key="2">
    <source>
        <dbReference type="Google" id="ProtNLM"/>
    </source>
</evidence>
<organism evidence="1">
    <name type="scientific">viral metagenome</name>
    <dbReference type="NCBI Taxonomy" id="1070528"/>
    <lineage>
        <taxon>unclassified sequences</taxon>
        <taxon>metagenomes</taxon>
        <taxon>organismal metagenomes</taxon>
    </lineage>
</organism>
<sequence>MELLNWVPSNKLAFTMLQMNPNAIDHIEKYHIPKMWTLLSENPGALCYMYNDPTMLDNAGYAGWLKNPNPAIIPLLEKYVCIKVPYVQERLLENPNALHLVDARYIEGNLHLLAKNTSPLAMQLIEDYIDVLSNVAWERLSANPSAIHILEKNLHKVDWNILCSNPAAIHLLLKLPYRIYWFQFSKNTHPLAIEHMRKNLEKVNWENLSANPAAIELLKENQDKIAWYWLSQNPAIFEYNYSNMAKAKTNIIREELVSVALHPDRVCKWLREGLTLADL</sequence>
<reference evidence="1" key="1">
    <citation type="journal article" date="2020" name="Nature">
        <title>Giant virus diversity and host interactions through global metagenomics.</title>
        <authorList>
            <person name="Schulz F."/>
            <person name="Roux S."/>
            <person name="Paez-Espino D."/>
            <person name="Jungbluth S."/>
            <person name="Walsh D.A."/>
            <person name="Denef V.J."/>
            <person name="McMahon K.D."/>
            <person name="Konstantinidis K.T."/>
            <person name="Eloe-Fadrosh E.A."/>
            <person name="Kyrpides N.C."/>
            <person name="Woyke T."/>
        </authorList>
    </citation>
    <scope>NUCLEOTIDE SEQUENCE</scope>
    <source>
        <strain evidence="1">GVMAG-M-3300010158-55</strain>
    </source>
</reference>
<protein>
    <recommendedName>
        <fullName evidence="2">DUF4116 domain-containing protein</fullName>
    </recommendedName>
</protein>